<protein>
    <submittedName>
        <fullName evidence="1">Uncharacterized protein</fullName>
    </submittedName>
</protein>
<gene>
    <name evidence="1" type="ORF">L484_018929</name>
</gene>
<organism evidence="1 2">
    <name type="scientific">Morus notabilis</name>
    <dbReference type="NCBI Taxonomy" id="981085"/>
    <lineage>
        <taxon>Eukaryota</taxon>
        <taxon>Viridiplantae</taxon>
        <taxon>Streptophyta</taxon>
        <taxon>Embryophyta</taxon>
        <taxon>Tracheophyta</taxon>
        <taxon>Spermatophyta</taxon>
        <taxon>Magnoliopsida</taxon>
        <taxon>eudicotyledons</taxon>
        <taxon>Gunneridae</taxon>
        <taxon>Pentapetalae</taxon>
        <taxon>rosids</taxon>
        <taxon>fabids</taxon>
        <taxon>Rosales</taxon>
        <taxon>Moraceae</taxon>
        <taxon>Moreae</taxon>
        <taxon>Morus</taxon>
    </lineage>
</organism>
<evidence type="ECO:0000313" key="1">
    <source>
        <dbReference type="EMBL" id="EXB51699.1"/>
    </source>
</evidence>
<dbReference type="EMBL" id="KE344051">
    <property type="protein sequence ID" value="EXB51699.1"/>
    <property type="molecule type" value="Genomic_DNA"/>
</dbReference>
<reference evidence="2" key="1">
    <citation type="submission" date="2013-01" db="EMBL/GenBank/DDBJ databases">
        <title>Draft Genome Sequence of a Mulberry Tree, Morus notabilis C.K. Schneid.</title>
        <authorList>
            <person name="He N."/>
            <person name="Zhao S."/>
        </authorList>
    </citation>
    <scope>NUCLEOTIDE SEQUENCE</scope>
</reference>
<dbReference type="Proteomes" id="UP000030645">
    <property type="component" value="Unassembled WGS sequence"/>
</dbReference>
<dbReference type="AlphaFoldDB" id="W9R1Q0"/>
<name>W9R1Q0_9ROSA</name>
<proteinExistence type="predicted"/>
<keyword evidence="2" id="KW-1185">Reference proteome</keyword>
<evidence type="ECO:0000313" key="2">
    <source>
        <dbReference type="Proteomes" id="UP000030645"/>
    </source>
</evidence>
<accession>W9R1Q0</accession>
<sequence>MPDCWEEHDGRTMMDESGLAVAREEDGLDGSKGRASVPLIASQAWWIWVPTTERRAQQSCFVTMRGWVWEKFTDLGAFMKIIIIYLKMQNQYSCCKQ</sequence>